<dbReference type="EMBL" id="JAWIIV010000062">
    <property type="protein sequence ID" value="MEC4723595.1"/>
    <property type="molecule type" value="Genomic_DNA"/>
</dbReference>
<reference evidence="1 2" key="1">
    <citation type="submission" date="2023-10" db="EMBL/GenBank/DDBJ databases">
        <title>Noviherbaspirillum sp. CPCC 100848 genome assembly.</title>
        <authorList>
            <person name="Li X.Y."/>
            <person name="Fang X.M."/>
        </authorList>
    </citation>
    <scope>NUCLEOTIDE SEQUENCE [LARGE SCALE GENOMIC DNA]</scope>
    <source>
        <strain evidence="1 2">CPCC 100848</strain>
    </source>
</reference>
<proteinExistence type="predicted"/>
<evidence type="ECO:0000313" key="2">
    <source>
        <dbReference type="Proteomes" id="UP001352263"/>
    </source>
</evidence>
<comment type="caution">
    <text evidence="1">The sequence shown here is derived from an EMBL/GenBank/DDBJ whole genome shotgun (WGS) entry which is preliminary data.</text>
</comment>
<keyword evidence="2" id="KW-1185">Reference proteome</keyword>
<accession>A0ABU6JJW9</accession>
<dbReference type="Pfam" id="PF21900">
    <property type="entry name" value="DUF6920"/>
    <property type="match status" value="1"/>
</dbReference>
<gene>
    <name evidence="1" type="ORF">RY831_31140</name>
</gene>
<name>A0ABU6JJW9_9BURK</name>
<organism evidence="1 2">
    <name type="scientific">Noviherbaspirillum album</name>
    <dbReference type="NCBI Taxonomy" id="3080276"/>
    <lineage>
        <taxon>Bacteria</taxon>
        <taxon>Pseudomonadati</taxon>
        <taxon>Pseudomonadota</taxon>
        <taxon>Betaproteobacteria</taxon>
        <taxon>Burkholderiales</taxon>
        <taxon>Oxalobacteraceae</taxon>
        <taxon>Noviherbaspirillum</taxon>
    </lineage>
</organism>
<protein>
    <submittedName>
        <fullName evidence="1">DUF6544 family protein</fullName>
    </submittedName>
</protein>
<dbReference type="Proteomes" id="UP001352263">
    <property type="component" value="Unassembled WGS sequence"/>
</dbReference>
<dbReference type="RefSeq" id="WP_326510206.1">
    <property type="nucleotide sequence ID" value="NZ_JAWIIV010000062.1"/>
</dbReference>
<dbReference type="InterPro" id="IPR054213">
    <property type="entry name" value="DUF6920"/>
</dbReference>
<evidence type="ECO:0000313" key="1">
    <source>
        <dbReference type="EMBL" id="MEC4723595.1"/>
    </source>
</evidence>
<sequence>MKIPSSTASLVTASLIFAGIAVTVVGIGKTKWHAKTNELRARLDAARRPMTSETVDFNTLTTLPPPVQRFFRTVLKDGQPIVAGAYVKHKGTFNMSESGEKWYPFTSDQRVVTQRPGFDWDGRIKIMPGLSVHVHDAYVAGDGILHASLLGLFTVADMLDKSDVAAGELMRFFAEAAWYPTALLPSQGVRWDAVDEKSAKATLEDGDAKLTMLWTFTEAGSIDTVRAEARGRAVGGKVIPTPWQGRFWNYTQRLGMSIPLDGEVMWLLPDGPKSYWRGHIDEIVYELAQ</sequence>